<dbReference type="Pfam" id="PF03837">
    <property type="entry name" value="RecT"/>
    <property type="match status" value="1"/>
</dbReference>
<dbReference type="InterPro" id="IPR018330">
    <property type="entry name" value="RecT_fam"/>
</dbReference>
<gene>
    <name evidence="2" type="ORF">HMPREF9454_00564</name>
</gene>
<evidence type="ECO:0000313" key="3">
    <source>
        <dbReference type="Proteomes" id="UP000005963"/>
    </source>
</evidence>
<comment type="caution">
    <text evidence="2">The sequence shown here is derived from an EMBL/GenBank/DDBJ whole genome shotgun (WGS) entry which is preliminary data.</text>
</comment>
<dbReference type="GeneID" id="62778731"/>
<evidence type="ECO:0000313" key="2">
    <source>
        <dbReference type="EMBL" id="EHR38759.1"/>
    </source>
</evidence>
<feature type="compositionally biased region" description="Basic and acidic residues" evidence="1">
    <location>
        <begin position="286"/>
        <end position="295"/>
    </location>
</feature>
<dbReference type="RefSeq" id="WP_008537786.1">
    <property type="nucleotide sequence ID" value="NZ_JH601090.1"/>
</dbReference>
<feature type="region of interest" description="Disordered" evidence="1">
    <location>
        <begin position="277"/>
        <end position="306"/>
    </location>
</feature>
<accession>A0ABP2NMD3</accession>
<dbReference type="InterPro" id="IPR004590">
    <property type="entry name" value="ssDNA_annealing_RecT"/>
</dbReference>
<evidence type="ECO:0000256" key="1">
    <source>
        <dbReference type="SAM" id="MobiDB-lite"/>
    </source>
</evidence>
<keyword evidence="3" id="KW-1185">Reference proteome</keyword>
<protein>
    <submittedName>
        <fullName evidence="2">Phage RecT family recombinase</fullName>
    </submittedName>
</protein>
<dbReference type="NCBIfam" id="TIGR00616">
    <property type="entry name" value="rect"/>
    <property type="match status" value="1"/>
</dbReference>
<reference evidence="2 3" key="1">
    <citation type="submission" date="2012-01" db="EMBL/GenBank/DDBJ databases">
        <title>The Genome Sequence of Megamonas funiformis YIT 11815.</title>
        <authorList>
            <consortium name="The Broad Institute Genome Sequencing Platform"/>
            <person name="Earl A."/>
            <person name="Ward D."/>
            <person name="Feldgarden M."/>
            <person name="Gevers D."/>
            <person name="Morotomi M."/>
            <person name="Young S.K."/>
            <person name="Zeng Q."/>
            <person name="Gargeya S."/>
            <person name="Fitzgerald M."/>
            <person name="Haas B."/>
            <person name="Abouelleil A."/>
            <person name="Alvarado L."/>
            <person name="Arachchi H.M."/>
            <person name="Berlin A."/>
            <person name="Chapman S.B."/>
            <person name="Gearin G."/>
            <person name="Goldberg J."/>
            <person name="Griggs A."/>
            <person name="Gujja S."/>
            <person name="Hansen M."/>
            <person name="Heiman D."/>
            <person name="Howarth C."/>
            <person name="Larimer J."/>
            <person name="Lui A."/>
            <person name="MacDonald P.J.P."/>
            <person name="McCowen C."/>
            <person name="Montmayeur A."/>
            <person name="Murphy C."/>
            <person name="Neiman D."/>
            <person name="Pearson M."/>
            <person name="Priest M."/>
            <person name="Roberts A."/>
            <person name="Saif S."/>
            <person name="Shea T."/>
            <person name="Sisk P."/>
            <person name="Stolte C."/>
            <person name="Sykes S."/>
            <person name="Wortman J."/>
            <person name="Nusbaum C."/>
            <person name="Birren B."/>
        </authorList>
    </citation>
    <scope>NUCLEOTIDE SEQUENCE [LARGE SCALE GENOMIC DNA]</scope>
    <source>
        <strain evidence="2 3">YIT 11815</strain>
    </source>
</reference>
<dbReference type="EMBL" id="ADMB01000024">
    <property type="protein sequence ID" value="EHR38759.1"/>
    <property type="molecule type" value="Genomic_DNA"/>
</dbReference>
<name>A0ABP2NMD3_9FIRM</name>
<dbReference type="Proteomes" id="UP000005963">
    <property type="component" value="Unassembled WGS sequence"/>
</dbReference>
<sequence>MATTKGGLLAKNKTAVQQQGVNISAMLNSYLERDGFKRRFDELLGARAPQFVSSMVTLINADDKLKQCFNDAPLTIIQACLKAATYDLPIDPNLGYAYIVPFNNTVNGTKRMEATFIMGYKGMHQLACRSGVYQKINVLDVREGELVSFNRLTEDIEFDWIQDEEERNSRKIIGYVGYYRLVNGMEKTIFMSKQEVINHELKFRKGQYMGKGWRQDFDAMALKTVYRKLIGKWGVMSIDYKTKPTPGMVALAEAVATGDFDDEEKLIEAEAPNNVDMETGEILSSKNEEKVKVDEQPTLAEAVDNK</sequence>
<proteinExistence type="predicted"/>
<organism evidence="2 3">
    <name type="scientific">Megamonas funiformis YIT 11815</name>
    <dbReference type="NCBI Taxonomy" id="742816"/>
    <lineage>
        <taxon>Bacteria</taxon>
        <taxon>Bacillati</taxon>
        <taxon>Bacillota</taxon>
        <taxon>Negativicutes</taxon>
        <taxon>Selenomonadales</taxon>
        <taxon>Selenomonadaceae</taxon>
        <taxon>Megamonas</taxon>
    </lineage>
</organism>